<evidence type="ECO:0000256" key="1">
    <source>
        <dbReference type="SAM" id="MobiDB-lite"/>
    </source>
</evidence>
<dbReference type="Proteomes" id="UP000054653">
    <property type="component" value="Unassembled WGS sequence"/>
</dbReference>
<reference evidence="2 3" key="1">
    <citation type="submission" date="2015-01" db="EMBL/GenBank/DDBJ databases">
        <title>Evolution of Trichinella species and genotypes.</title>
        <authorList>
            <person name="Korhonen P.K."/>
            <person name="Edoardo P."/>
            <person name="Giuseppe L.R."/>
            <person name="Gasser R.B."/>
        </authorList>
    </citation>
    <scope>NUCLEOTIDE SEQUENCE [LARGE SCALE GENOMIC DNA]</scope>
    <source>
        <strain evidence="2">ISS120</strain>
    </source>
</reference>
<feature type="compositionally biased region" description="Basic and acidic residues" evidence="1">
    <location>
        <begin position="35"/>
        <end position="67"/>
    </location>
</feature>
<sequence length="79" mass="9351">MASLRSQSQDREEEIDKKRELEKNFDRFPHHRPSLRLEELEVEVEKRSTGVEKRLGEDKRGHDKDKPQAIFQDLDLPPG</sequence>
<dbReference type="EMBL" id="JYDI01000110">
    <property type="protein sequence ID" value="KRY52184.1"/>
    <property type="molecule type" value="Genomic_DNA"/>
</dbReference>
<protein>
    <submittedName>
        <fullName evidence="2">Uncharacterized protein</fullName>
    </submittedName>
</protein>
<accession>A0A0V1CSP5</accession>
<feature type="compositionally biased region" description="Basic and acidic residues" evidence="1">
    <location>
        <begin position="8"/>
        <end position="28"/>
    </location>
</feature>
<keyword evidence="3" id="KW-1185">Reference proteome</keyword>
<evidence type="ECO:0000313" key="3">
    <source>
        <dbReference type="Proteomes" id="UP000054653"/>
    </source>
</evidence>
<name>A0A0V1CSP5_TRIBR</name>
<comment type="caution">
    <text evidence="2">The sequence shown here is derived from an EMBL/GenBank/DDBJ whole genome shotgun (WGS) entry which is preliminary data.</text>
</comment>
<organism evidence="2 3">
    <name type="scientific">Trichinella britovi</name>
    <name type="common">Parasitic roundworm</name>
    <dbReference type="NCBI Taxonomy" id="45882"/>
    <lineage>
        <taxon>Eukaryota</taxon>
        <taxon>Metazoa</taxon>
        <taxon>Ecdysozoa</taxon>
        <taxon>Nematoda</taxon>
        <taxon>Enoplea</taxon>
        <taxon>Dorylaimia</taxon>
        <taxon>Trichinellida</taxon>
        <taxon>Trichinellidae</taxon>
        <taxon>Trichinella</taxon>
    </lineage>
</organism>
<dbReference type="AlphaFoldDB" id="A0A0V1CSP5"/>
<feature type="region of interest" description="Disordered" evidence="1">
    <location>
        <begin position="1"/>
        <end position="79"/>
    </location>
</feature>
<gene>
    <name evidence="2" type="ORF">T03_5428</name>
</gene>
<evidence type="ECO:0000313" key="2">
    <source>
        <dbReference type="EMBL" id="KRY52184.1"/>
    </source>
</evidence>
<proteinExistence type="predicted"/>